<evidence type="ECO:0000313" key="1">
    <source>
        <dbReference type="EMBL" id="ASA54417.1"/>
    </source>
</evidence>
<proteinExistence type="predicted"/>
<dbReference type="AlphaFoldDB" id="A0A1Z2SML7"/>
<reference evidence="2 3" key="1">
    <citation type="submission" date="2016-12" db="EMBL/GenBank/DDBJ databases">
        <authorList>
            <person name="Song W.-J."/>
            <person name="Kurnit D.M."/>
        </authorList>
    </citation>
    <scope>NUCLEOTIDE SEQUENCE [LARGE SCALE GENOMIC DNA]</scope>
    <source>
        <strain evidence="2 3">ATCC 43942</strain>
        <plasmid evidence="3">Plasmid unnamed1</plasmid>
        <plasmid evidence="2">unnamed1</plasmid>
    </source>
</reference>
<dbReference type="RefSeq" id="WP_021020713.1">
    <property type="nucleotide sequence ID" value="NZ_CP018835.1"/>
</dbReference>
<dbReference type="OrthoDB" id="5883950at2"/>
<evidence type="ECO:0000313" key="2">
    <source>
        <dbReference type="EMBL" id="ASA58357.1"/>
    </source>
</evidence>
<dbReference type="EMBL" id="CP018837">
    <property type="protein sequence ID" value="ASA58357.1"/>
    <property type="molecule type" value="Genomic_DNA"/>
</dbReference>
<dbReference type="Proteomes" id="UP000196708">
    <property type="component" value="Plasmid unnamed1"/>
</dbReference>
<keyword evidence="2" id="KW-0614">Plasmid</keyword>
<dbReference type="Proteomes" id="UP000196708">
    <property type="component" value="Chromosome 1"/>
</dbReference>
<dbReference type="KEGG" id="vga:BSQ33_21490"/>
<accession>A0A1Z2SML7</accession>
<dbReference type="EMBL" id="CP018835">
    <property type="protein sequence ID" value="ASA54417.1"/>
    <property type="molecule type" value="Genomic_DNA"/>
</dbReference>
<evidence type="ECO:0000313" key="3">
    <source>
        <dbReference type="Proteomes" id="UP000196708"/>
    </source>
</evidence>
<protein>
    <submittedName>
        <fullName evidence="2">Uncharacterized protein</fullName>
    </submittedName>
</protein>
<name>A0A1Z2SML7_VIBGA</name>
<gene>
    <name evidence="1" type="ORF">BSQ33_00865</name>
    <name evidence="2" type="ORF">BSQ33_21490</name>
</gene>
<organism evidence="2 3">
    <name type="scientific">Vibrio gazogenes</name>
    <dbReference type="NCBI Taxonomy" id="687"/>
    <lineage>
        <taxon>Bacteria</taxon>
        <taxon>Pseudomonadati</taxon>
        <taxon>Pseudomonadota</taxon>
        <taxon>Gammaproteobacteria</taxon>
        <taxon>Vibrionales</taxon>
        <taxon>Vibrionaceae</taxon>
        <taxon>Vibrio</taxon>
    </lineage>
</organism>
<geneLocation type="plasmid" evidence="2">
    <name>unnamed1</name>
</geneLocation>
<sequence>MKVTAITQDQMIIVDGVVAEMSKIGGYQMTHGEWAVQYDTAIGAGHIEYLDARPNQVIGENEFNARYAWLIDEHQRYQDYVKDQSA</sequence>
<dbReference type="KEGG" id="vga:BSQ33_00865"/>